<dbReference type="InterPro" id="IPR012910">
    <property type="entry name" value="Plug_dom"/>
</dbReference>
<evidence type="ECO:0000256" key="10">
    <source>
        <dbReference type="ARBA" id="ARBA00023237"/>
    </source>
</evidence>
<dbReference type="PROSITE" id="PS52016">
    <property type="entry name" value="TONB_DEPENDENT_REC_3"/>
    <property type="match status" value="1"/>
</dbReference>
<dbReference type="EMBL" id="FOZP01000007">
    <property type="protein sequence ID" value="SFS69878.1"/>
    <property type="molecule type" value="Genomic_DNA"/>
</dbReference>
<sequence length="1060" mass="115243">MNRSYKILLSLMFVLGTCISIYGQEKTVEGTVVSEESGPLPGVNVIIKGSKTGSLTDFDGKYSIKAKIGDILQYSYVGYYTKEIVVGTSNIIDVTLKVESNVLEEVVITAFGQTRQKRSTGYAATIVSAEQLTQVTTNNPFESLSGKIAGVDITAPAQPGASTKVIIRGFSSIKGSNSPLYIVDGSPINNSANGSNSVNRSFDGGTGINDLDPNNIASVNVLKGAAATALYGSRGSTGVIVITTKKGKSNSKIAVDINSSLEFAEVSRIPHMQNEFGQGWNGINYDGLPTGGTGASNQNGSWGPAFTGQIRLWGHIVNNSQQLKPYSALPNNVKDFYTIGDTYTNSVRLSGGGANSDFALGFTNTDSDGVVPTDADGYKRKALSFNGGLGNDKFKVRTAINFIKKDQNAVNTGQGDAAGQGNTFSQELIQVPRDISILDLKDYQNNVFNSNDWFYTPYASNPYWTINENSTNIKSNRVFGNVNLSYQLSSKFSASWQMSMDMTNQKTKSYGAVVKYSQGSAQQLLGTTPIVGGVTESQVERLEYDTFGVINYNFDVNNDLNIVANVGATFNQRSSDFLGATISILDIPNYYELSNSAVPPIITQNNTLRRTYGVFASATGSYKNRYFLSLTGRNDWSSTLPVANNSYFYPSVSLSGIVLEDNNSFLKLRGGFAQVANDTNPYNTESTLTQANGAAYFGNISFPIDGVNSFELSGQLGNNTLLPEITTEYEVGLEGRFFNSRISVDAAYYDKQTNDLLIDRLLPRSTGYSQVTGNFADVSNKGVELLLSGFPVRTNDLSWEVTYTFTKNRNKITDLRGLDKLLINSAYATNFYAEIGRPLGVFRFAGAETNSSGQIVVNSGTGLPVLGTEEQELGTSERDFVMGLQNSFKYKNITLSIGLDYKKGGKMYSYTNRLLNFTGNAISTTYNNRRPFIIPNSVNDNGDGTYSENTTPVNFAGVTNYFGAGSNPAYEAYHTIDKTFVRLRDLSLSYVFPASFTDKMKLSKFSVTLYGKNLALWTPEENPYVDPEISTYGSDLASEFGEFAGNPAQRSYGMSFKVSF</sequence>
<keyword evidence="5 11" id="KW-0812">Transmembrane</keyword>
<dbReference type="NCBIfam" id="TIGR04057">
    <property type="entry name" value="SusC_RagA_signa"/>
    <property type="match status" value="1"/>
</dbReference>
<feature type="domain" description="TonB-dependent receptor-like beta-barrel" evidence="13">
    <location>
        <begin position="438"/>
        <end position="1014"/>
    </location>
</feature>
<dbReference type="InterPro" id="IPR008969">
    <property type="entry name" value="CarboxyPept-like_regulatory"/>
</dbReference>
<dbReference type="Pfam" id="PF07715">
    <property type="entry name" value="Plug"/>
    <property type="match status" value="1"/>
</dbReference>
<dbReference type="NCBIfam" id="TIGR04056">
    <property type="entry name" value="OMP_RagA_SusC"/>
    <property type="match status" value="1"/>
</dbReference>
<keyword evidence="7" id="KW-0406">Ion transport</keyword>
<dbReference type="SUPFAM" id="SSF56935">
    <property type="entry name" value="Porins"/>
    <property type="match status" value="1"/>
</dbReference>
<evidence type="ECO:0000256" key="8">
    <source>
        <dbReference type="ARBA" id="ARBA00023077"/>
    </source>
</evidence>
<dbReference type="Proteomes" id="UP000199312">
    <property type="component" value="Unassembled WGS sequence"/>
</dbReference>
<dbReference type="PANTHER" id="PTHR32552:SF81">
    <property type="entry name" value="TONB-DEPENDENT OUTER MEMBRANE RECEPTOR"/>
    <property type="match status" value="1"/>
</dbReference>
<keyword evidence="9 11" id="KW-0472">Membrane</keyword>
<protein>
    <submittedName>
        <fullName evidence="15">TonB-linked outer membrane protein, SusC/RagA family</fullName>
    </submittedName>
</protein>
<dbReference type="InterPro" id="IPR037066">
    <property type="entry name" value="Plug_dom_sf"/>
</dbReference>
<dbReference type="AlphaFoldDB" id="A0A1I6RZF0"/>
<evidence type="ECO:0000259" key="14">
    <source>
        <dbReference type="Pfam" id="PF07715"/>
    </source>
</evidence>
<evidence type="ECO:0000259" key="13">
    <source>
        <dbReference type="Pfam" id="PF00593"/>
    </source>
</evidence>
<dbReference type="InterPro" id="IPR023997">
    <property type="entry name" value="TonB-dep_OMP_SusC/RagA_CS"/>
</dbReference>
<dbReference type="GO" id="GO:0009279">
    <property type="term" value="C:cell outer membrane"/>
    <property type="evidence" value="ECO:0007669"/>
    <property type="project" value="UniProtKB-SubCell"/>
</dbReference>
<dbReference type="RefSeq" id="WP_177219206.1">
    <property type="nucleotide sequence ID" value="NZ_FOZP01000007.1"/>
</dbReference>
<name>A0A1I6RZF0_9FLAO</name>
<evidence type="ECO:0000313" key="16">
    <source>
        <dbReference type="Proteomes" id="UP000199312"/>
    </source>
</evidence>
<evidence type="ECO:0000256" key="12">
    <source>
        <dbReference type="RuleBase" id="RU003357"/>
    </source>
</evidence>
<keyword evidence="16" id="KW-1185">Reference proteome</keyword>
<evidence type="ECO:0000256" key="11">
    <source>
        <dbReference type="PROSITE-ProRule" id="PRU01360"/>
    </source>
</evidence>
<keyword evidence="6" id="KW-0408">Iron</keyword>
<dbReference type="InterPro" id="IPR023996">
    <property type="entry name" value="TonB-dep_OMP_SusC/RagA"/>
</dbReference>
<dbReference type="Gene3D" id="2.40.170.20">
    <property type="entry name" value="TonB-dependent receptor, beta-barrel domain"/>
    <property type="match status" value="1"/>
</dbReference>
<dbReference type="PANTHER" id="PTHR32552">
    <property type="entry name" value="FERRICHROME IRON RECEPTOR-RELATED"/>
    <property type="match status" value="1"/>
</dbReference>
<reference evidence="16" key="1">
    <citation type="submission" date="2016-10" db="EMBL/GenBank/DDBJ databases">
        <authorList>
            <person name="Varghese N."/>
            <person name="Submissions S."/>
        </authorList>
    </citation>
    <scope>NUCLEOTIDE SEQUENCE [LARGE SCALE GENOMIC DNA]</scope>
    <source>
        <strain evidence="16">DSM 24450</strain>
    </source>
</reference>
<proteinExistence type="inferred from homology"/>
<dbReference type="Pfam" id="PF13715">
    <property type="entry name" value="CarbopepD_reg_2"/>
    <property type="match status" value="1"/>
</dbReference>
<dbReference type="Pfam" id="PF00593">
    <property type="entry name" value="TonB_dep_Rec_b-barrel"/>
    <property type="match status" value="1"/>
</dbReference>
<feature type="domain" description="TonB-dependent receptor plug" evidence="14">
    <location>
        <begin position="117"/>
        <end position="239"/>
    </location>
</feature>
<evidence type="ECO:0000256" key="7">
    <source>
        <dbReference type="ARBA" id="ARBA00023065"/>
    </source>
</evidence>
<evidence type="ECO:0000313" key="15">
    <source>
        <dbReference type="EMBL" id="SFS69878.1"/>
    </source>
</evidence>
<comment type="subcellular location">
    <subcellularLocation>
        <location evidence="1 11">Cell outer membrane</location>
        <topology evidence="1 11">Multi-pass membrane protein</topology>
    </subcellularLocation>
</comment>
<keyword evidence="3 11" id="KW-1134">Transmembrane beta strand</keyword>
<dbReference type="InterPro" id="IPR036942">
    <property type="entry name" value="Beta-barrel_TonB_sf"/>
</dbReference>
<dbReference type="Gene3D" id="2.170.130.10">
    <property type="entry name" value="TonB-dependent receptor, plug domain"/>
    <property type="match status" value="1"/>
</dbReference>
<gene>
    <name evidence="15" type="ORF">SAMN04488006_2662</name>
</gene>
<accession>A0A1I6RZF0</accession>
<evidence type="ECO:0000256" key="5">
    <source>
        <dbReference type="ARBA" id="ARBA00022692"/>
    </source>
</evidence>
<dbReference type="InterPro" id="IPR000531">
    <property type="entry name" value="Beta-barrel_TonB"/>
</dbReference>
<keyword evidence="4" id="KW-0410">Iron transport</keyword>
<evidence type="ECO:0000256" key="9">
    <source>
        <dbReference type="ARBA" id="ARBA00023136"/>
    </source>
</evidence>
<evidence type="ECO:0000256" key="6">
    <source>
        <dbReference type="ARBA" id="ARBA00023004"/>
    </source>
</evidence>
<comment type="similarity">
    <text evidence="11 12">Belongs to the TonB-dependent receptor family.</text>
</comment>
<dbReference type="STRING" id="593133.SAMN04488006_2662"/>
<dbReference type="InterPro" id="IPR039426">
    <property type="entry name" value="TonB-dep_rcpt-like"/>
</dbReference>
<evidence type="ECO:0000256" key="1">
    <source>
        <dbReference type="ARBA" id="ARBA00004571"/>
    </source>
</evidence>
<organism evidence="15 16">
    <name type="scientific">Lutibacter maritimus</name>
    <dbReference type="NCBI Taxonomy" id="593133"/>
    <lineage>
        <taxon>Bacteria</taxon>
        <taxon>Pseudomonadati</taxon>
        <taxon>Bacteroidota</taxon>
        <taxon>Flavobacteriia</taxon>
        <taxon>Flavobacteriales</taxon>
        <taxon>Flavobacteriaceae</taxon>
        <taxon>Lutibacter</taxon>
    </lineage>
</organism>
<keyword evidence="2 11" id="KW-0813">Transport</keyword>
<dbReference type="GO" id="GO:0006826">
    <property type="term" value="P:iron ion transport"/>
    <property type="evidence" value="ECO:0007669"/>
    <property type="project" value="UniProtKB-KW"/>
</dbReference>
<dbReference type="SUPFAM" id="SSF49464">
    <property type="entry name" value="Carboxypeptidase regulatory domain-like"/>
    <property type="match status" value="1"/>
</dbReference>
<evidence type="ECO:0000256" key="3">
    <source>
        <dbReference type="ARBA" id="ARBA00022452"/>
    </source>
</evidence>
<evidence type="ECO:0000256" key="2">
    <source>
        <dbReference type="ARBA" id="ARBA00022448"/>
    </source>
</evidence>
<evidence type="ECO:0000256" key="4">
    <source>
        <dbReference type="ARBA" id="ARBA00022496"/>
    </source>
</evidence>
<keyword evidence="8 12" id="KW-0798">TonB box</keyword>
<keyword evidence="10 11" id="KW-0998">Cell outer membrane</keyword>